<dbReference type="EC" id="2.3.2.26" evidence="12"/>
<dbReference type="InterPro" id="IPR045322">
    <property type="entry name" value="HECTD1/TRIP12-like"/>
</dbReference>
<feature type="compositionally biased region" description="Low complexity" evidence="13">
    <location>
        <begin position="686"/>
        <end position="706"/>
    </location>
</feature>
<keyword evidence="10" id="KW-0539">Nucleus</keyword>
<feature type="compositionally biased region" description="Polar residues" evidence="13">
    <location>
        <begin position="1112"/>
        <end position="1121"/>
    </location>
</feature>
<dbReference type="Pfam" id="PF25579">
    <property type="entry name" value="TPR_TRIP12_N"/>
    <property type="match status" value="1"/>
</dbReference>
<dbReference type="Proteomes" id="UP000274756">
    <property type="component" value="Unassembled WGS sequence"/>
</dbReference>
<evidence type="ECO:0000256" key="9">
    <source>
        <dbReference type="ARBA" id="ARBA00023204"/>
    </source>
</evidence>
<evidence type="ECO:0000256" key="10">
    <source>
        <dbReference type="ARBA" id="ARBA00023242"/>
    </source>
</evidence>
<feature type="domain" description="HECT" evidence="14">
    <location>
        <begin position="1385"/>
        <end position="1742"/>
    </location>
</feature>
<dbReference type="WBParaSite" id="DME_0000776001-mRNA-1">
    <property type="protein sequence ID" value="DME_0000776001-mRNA-1"/>
    <property type="gene ID" value="DME_0000776001"/>
</dbReference>
<dbReference type="STRING" id="318479.A0A158Q5M3"/>
<evidence type="ECO:0000256" key="7">
    <source>
        <dbReference type="ARBA" id="ARBA00022763"/>
    </source>
</evidence>
<proteinExistence type="inferred from homology"/>
<dbReference type="Pfam" id="PF00632">
    <property type="entry name" value="HECT"/>
    <property type="match status" value="1"/>
</dbReference>
<dbReference type="InterPro" id="IPR057948">
    <property type="entry name" value="TPR_TRIP12_N"/>
</dbReference>
<keyword evidence="18" id="KW-1185">Reference proteome</keyword>
<dbReference type="Proteomes" id="UP000038040">
    <property type="component" value="Unplaced"/>
</dbReference>
<dbReference type="EMBL" id="UYYG01000039">
    <property type="protein sequence ID" value="VDN51984.1"/>
    <property type="molecule type" value="Genomic_DNA"/>
</dbReference>
<dbReference type="PANTHER" id="PTHR45670">
    <property type="entry name" value="E3 UBIQUITIN-PROTEIN LIGASE TRIP12"/>
    <property type="match status" value="1"/>
</dbReference>
<dbReference type="PROSITE" id="PS50237">
    <property type="entry name" value="HECT"/>
    <property type="match status" value="1"/>
</dbReference>
<dbReference type="Gene3D" id="3.30.2410.10">
    <property type="entry name" value="Hect, E3 ligase catalytic domain"/>
    <property type="match status" value="1"/>
</dbReference>
<evidence type="ECO:0000256" key="11">
    <source>
        <dbReference type="PROSITE-ProRule" id="PRU00104"/>
    </source>
</evidence>
<dbReference type="GO" id="GO:0061630">
    <property type="term" value="F:ubiquitin protein ligase activity"/>
    <property type="evidence" value="ECO:0007669"/>
    <property type="project" value="UniProtKB-UniRule"/>
</dbReference>
<evidence type="ECO:0000256" key="4">
    <source>
        <dbReference type="ARBA" id="ARBA00006331"/>
    </source>
</evidence>
<keyword evidence="6 12" id="KW-0808">Transferase</keyword>
<dbReference type="SUPFAM" id="SSF48371">
    <property type="entry name" value="ARM repeat"/>
    <property type="match status" value="1"/>
</dbReference>
<protein>
    <recommendedName>
        <fullName evidence="12">E3 ubiquitin-protein ligase</fullName>
        <ecNumber evidence="12">2.3.2.26</ecNumber>
    </recommendedName>
</protein>
<dbReference type="PROSITE" id="PS50918">
    <property type="entry name" value="WWE"/>
    <property type="match status" value="1"/>
</dbReference>
<evidence type="ECO:0000256" key="5">
    <source>
        <dbReference type="ARBA" id="ARBA00022553"/>
    </source>
</evidence>
<dbReference type="GO" id="GO:0008270">
    <property type="term" value="F:zinc ion binding"/>
    <property type="evidence" value="ECO:0007669"/>
    <property type="project" value="InterPro"/>
</dbReference>
<sequence length="1789" mass="199775">MEKGMVPSDTTSDGVRLSSVLPLELGTSTVGSTEIVRNEISERFGSLPKPVNQLIESVTNFPGTSNSNYQIILENQSTQLRNMQRTHAVHTASSFLGTFVPRVQQLLGTHTHSSVRVIAIMDGLRSSNEIRQAEAAADLAEMLLLGNEESLPNLPIKEIVSVLILLLQKEHNFELMLTAARCLSNMLEALPRALPIVVDAVPYLLERLKRIECIDVAEQSLMALEVMSKRNGKNIMSAGGIAATISHLDFFSVPSQRLAFQIAANCALYVTANDFGHVRESLPELTQRLLIEDKRCLESICILFCRLVDNLRGHCDKLREIAGQNFDFLKNIQQLLHIQPCAIGPNTFQSVIRMLRYMAARCSDIAVALIDMDVQGYTVVDCARTIRFLIVGTESTDRLIEVVNRPPQHLQELVFLAGELLPPLPVDGIFSIDSVMLRSHGGTNDIASIQWLWKDDTCQWLPYNNFDSRIIEMAHSNNENELTLQINSNVYRLDLNRMLQINHVTGKERQILRRSNIQRTKTSAEQDKRQELLYKDPVKIEQVVQMLFPILSGPALRYESLRLMLRMVYPSNAELLKSLGELPLAGHVASALASPRSKDLCVVASALQLVHILVERLPALYVPLFKREGVAHEVEKLSKMKCESPPQLPPVHPPPSVITMAPARMRVGIKSKAAATVTSAEHDSIIQKQSSSRSRSSQPSNASSSSTFGISENSTRVIISPSGGRHRRKASPESPISKKDSRRKTGSAAFLQSLRLPSFRMPGTSSSSTSQEVVATNASTLSSFFPSFTSANSSIVHTSGGESLSASFTVNSGARSRLIFPYGGVASSHFSGPYNSYQSNSLSTSGQSYSLSSAASSHSSSTLNRYQKDKVRHWIRKEADYLTQKYLSTFMAGNDMDSPSNIVRMSAVARTLLGSIDVGSSPLVELKEIILENDVSPFELNHSGVLSALSKYLISATTDLQPPRKLRLKRFAAVFMSLDPDNLRPAGGSVCWLAFETLLLKLLASIAQLEQFQVKMTDMGSLFGTNSGQLRGAQAMRFFQTHQIRCNLRRHPSCRELREWRRGHGSIKVDPLTSVAAIERYLIDRGIGIVRNEDSSGDEDGSDDDEMPSDGANFSNNSPNQTRIEILINDEKIPDSITILQAIRQFSNVSNENNDQVAATANLFANTHTLYYRAAPNQMHHEADAIANMKILPPSKNRERKKIDERLWIGGEVPMSECPLDPYLSESLPVNIDDPCVPSLILLRLLYGLNRFWWSLFDDEDVPPTSHAPLLANSSFHCPKLNAKVSRQLSDFLSVATQQIPNWVSDLIKTVPFIFTFSSRRNYLYSSAFGRDRALMHLVNQVDGGQTDGESGRLTPRLERRKVSIKRDDLLRQAEQALNSLGNSKAMLEVGFEGEVGTGFGPTLEFYSTVSREIQRHSLRLWHGSASWGDTGDKDSPAVEYTVSAYGLYPAAQSIHCNKQRETRIKKFEFLGRLLAQVLIDARMLDLPLNPVFFKWLCGEEKFFGLADLEVFDKELYSSLRYLSTSEASALESLEQYFTLPSDESVELMKGGKNRLVDSSNVMQFIKLVAHWQLVEGVRREMEAVRIGFESVVNISELSIFTSEEVSMEELFCGCSEANWSKIWSENALQTAIKPDHGYTHDSDQIRWLIQMLASYNYEMQRKFLQFVTGSPKLPVGGFRSLNPPLTVVKKSGSYMSGEEELPSAMTCYNYLKIPAYSSYEVERSDSTNGWMDSITAKYGTSSPKFLQPMESTKREMLLVEKQNTTEKYRSVNKQRVHNRYNALYQESI</sequence>
<dbReference type="OrthoDB" id="271273at2759"/>
<feature type="compositionally biased region" description="Acidic residues" evidence="13">
    <location>
        <begin position="1095"/>
        <end position="1108"/>
    </location>
</feature>
<evidence type="ECO:0000256" key="8">
    <source>
        <dbReference type="ARBA" id="ARBA00022786"/>
    </source>
</evidence>
<accession>A0A158Q5M3</accession>
<dbReference type="GO" id="GO:0006281">
    <property type="term" value="P:DNA repair"/>
    <property type="evidence" value="ECO:0007669"/>
    <property type="project" value="UniProtKB-KW"/>
</dbReference>
<comment type="catalytic activity">
    <reaction evidence="1 12">
        <text>S-ubiquitinyl-[E2 ubiquitin-conjugating enzyme]-L-cysteine + [acceptor protein]-L-lysine = [E2 ubiquitin-conjugating enzyme]-L-cysteine + N(6)-ubiquitinyl-[acceptor protein]-L-lysine.</text>
        <dbReference type="EC" id="2.3.2.26"/>
    </reaction>
</comment>
<organism evidence="17 19">
    <name type="scientific">Dracunculus medinensis</name>
    <name type="common">Guinea worm</name>
    <dbReference type="NCBI Taxonomy" id="318479"/>
    <lineage>
        <taxon>Eukaryota</taxon>
        <taxon>Metazoa</taxon>
        <taxon>Ecdysozoa</taxon>
        <taxon>Nematoda</taxon>
        <taxon>Chromadorea</taxon>
        <taxon>Rhabditida</taxon>
        <taxon>Spirurina</taxon>
        <taxon>Dracunculoidea</taxon>
        <taxon>Dracunculidae</taxon>
        <taxon>Dracunculus</taxon>
    </lineage>
</organism>
<feature type="domain" description="WWE" evidence="15">
    <location>
        <begin position="436"/>
        <end position="513"/>
    </location>
</feature>
<comment type="pathway">
    <text evidence="3 12">Protein modification; protein ubiquitination.</text>
</comment>
<gene>
    <name evidence="16" type="ORF">DME_LOCUS1957</name>
</gene>
<dbReference type="SUPFAM" id="SSF117839">
    <property type="entry name" value="WWE domain"/>
    <property type="match status" value="1"/>
</dbReference>
<evidence type="ECO:0000259" key="15">
    <source>
        <dbReference type="PROSITE" id="PS50918"/>
    </source>
</evidence>
<dbReference type="GO" id="GO:0000209">
    <property type="term" value="P:protein polyubiquitination"/>
    <property type="evidence" value="ECO:0007669"/>
    <property type="project" value="TreeGrafter"/>
</dbReference>
<dbReference type="SMART" id="SM00678">
    <property type="entry name" value="WWE"/>
    <property type="match status" value="1"/>
</dbReference>
<keyword evidence="8 11" id="KW-0833">Ubl conjugation pathway</keyword>
<dbReference type="InterPro" id="IPR016024">
    <property type="entry name" value="ARM-type_fold"/>
</dbReference>
<dbReference type="InterPro" id="IPR000569">
    <property type="entry name" value="HECT_dom"/>
</dbReference>
<dbReference type="PANTHER" id="PTHR45670:SF13">
    <property type="entry name" value="E3 UBIQUITIN-PROTEIN LIGASE TRIP12"/>
    <property type="match status" value="1"/>
</dbReference>
<dbReference type="InterPro" id="IPR035983">
    <property type="entry name" value="Hect_E3_ubiquitin_ligase"/>
</dbReference>
<dbReference type="GO" id="GO:0043161">
    <property type="term" value="P:proteasome-mediated ubiquitin-dependent protein catabolic process"/>
    <property type="evidence" value="ECO:0007669"/>
    <property type="project" value="TreeGrafter"/>
</dbReference>
<feature type="active site" description="Glycyl thioester intermediate" evidence="11">
    <location>
        <position position="1708"/>
    </location>
</feature>
<evidence type="ECO:0000313" key="17">
    <source>
        <dbReference type="Proteomes" id="UP000038040"/>
    </source>
</evidence>
<dbReference type="Pfam" id="PF02825">
    <property type="entry name" value="WWE"/>
    <property type="match status" value="1"/>
</dbReference>
<dbReference type="Gene3D" id="3.30.720.50">
    <property type="match status" value="1"/>
</dbReference>
<keyword evidence="7" id="KW-0227">DNA damage</keyword>
<dbReference type="AlphaFoldDB" id="A0A158Q5M3"/>
<dbReference type="Gene3D" id="3.90.1750.10">
    <property type="entry name" value="Hect, E3 ligase catalytic domains"/>
    <property type="match status" value="1"/>
</dbReference>
<evidence type="ECO:0000256" key="6">
    <source>
        <dbReference type="ARBA" id="ARBA00022679"/>
    </source>
</evidence>
<evidence type="ECO:0000259" key="14">
    <source>
        <dbReference type="PROSITE" id="PS50237"/>
    </source>
</evidence>
<reference evidence="16 18" key="2">
    <citation type="submission" date="2018-11" db="EMBL/GenBank/DDBJ databases">
        <authorList>
            <consortium name="Pathogen Informatics"/>
        </authorList>
    </citation>
    <scope>NUCLEOTIDE SEQUENCE [LARGE SCALE GENOMIC DNA]</scope>
</reference>
<dbReference type="SMART" id="SM00119">
    <property type="entry name" value="HECTc"/>
    <property type="match status" value="1"/>
</dbReference>
<comment type="similarity">
    <text evidence="4 12">Belongs to the UPL family. K-HECT subfamily.</text>
</comment>
<evidence type="ECO:0000256" key="12">
    <source>
        <dbReference type="RuleBase" id="RU369009"/>
    </source>
</evidence>
<keyword evidence="9" id="KW-0234">DNA repair</keyword>
<dbReference type="InterPro" id="IPR037197">
    <property type="entry name" value="WWE_dom_sf"/>
</dbReference>
<dbReference type="GO" id="GO:0016607">
    <property type="term" value="C:nuclear speck"/>
    <property type="evidence" value="ECO:0007669"/>
    <property type="project" value="TreeGrafter"/>
</dbReference>
<evidence type="ECO:0000313" key="18">
    <source>
        <dbReference type="Proteomes" id="UP000274756"/>
    </source>
</evidence>
<dbReference type="Gene3D" id="1.25.10.10">
    <property type="entry name" value="Leucine-rich Repeat Variant"/>
    <property type="match status" value="1"/>
</dbReference>
<name>A0A158Q5M3_DRAME</name>
<evidence type="ECO:0000256" key="2">
    <source>
        <dbReference type="ARBA" id="ARBA00004642"/>
    </source>
</evidence>
<reference evidence="19" key="1">
    <citation type="submission" date="2016-04" db="UniProtKB">
        <authorList>
            <consortium name="WormBaseParasite"/>
        </authorList>
    </citation>
    <scope>IDENTIFICATION</scope>
</reference>
<comment type="subcellular location">
    <subcellularLocation>
        <location evidence="2">Nucleus</location>
        <location evidence="2">Nucleoplasm</location>
    </subcellularLocation>
</comment>
<dbReference type="InterPro" id="IPR004170">
    <property type="entry name" value="WWE_dom"/>
</dbReference>
<dbReference type="InterPro" id="IPR018123">
    <property type="entry name" value="WWE-dom_subgr"/>
</dbReference>
<dbReference type="UniPathway" id="UPA00143"/>
<dbReference type="SUPFAM" id="SSF56204">
    <property type="entry name" value="Hect, E3 ligase catalytic domain"/>
    <property type="match status" value="1"/>
</dbReference>
<feature type="region of interest" description="Disordered" evidence="13">
    <location>
        <begin position="1092"/>
        <end position="1121"/>
    </location>
</feature>
<keyword evidence="5" id="KW-0597">Phosphoprotein</keyword>
<evidence type="ECO:0000256" key="3">
    <source>
        <dbReference type="ARBA" id="ARBA00004906"/>
    </source>
</evidence>
<evidence type="ECO:0000256" key="13">
    <source>
        <dbReference type="SAM" id="MobiDB-lite"/>
    </source>
</evidence>
<evidence type="ECO:0000313" key="19">
    <source>
        <dbReference type="WBParaSite" id="DME_0000776001-mRNA-1"/>
    </source>
</evidence>
<feature type="region of interest" description="Disordered" evidence="13">
    <location>
        <begin position="673"/>
        <end position="747"/>
    </location>
</feature>
<dbReference type="InterPro" id="IPR011989">
    <property type="entry name" value="ARM-like"/>
</dbReference>
<evidence type="ECO:0000313" key="16">
    <source>
        <dbReference type="EMBL" id="VDN51984.1"/>
    </source>
</evidence>
<evidence type="ECO:0000256" key="1">
    <source>
        <dbReference type="ARBA" id="ARBA00000885"/>
    </source>
</evidence>
<feature type="compositionally biased region" description="Polar residues" evidence="13">
    <location>
        <begin position="707"/>
        <end position="717"/>
    </location>
</feature>